<feature type="compositionally biased region" description="Acidic residues" evidence="1">
    <location>
        <begin position="252"/>
        <end position="263"/>
    </location>
</feature>
<gene>
    <name evidence="3" type="ORF">CRI94_02170</name>
</gene>
<evidence type="ECO:0000313" key="3">
    <source>
        <dbReference type="EMBL" id="PEN15116.1"/>
    </source>
</evidence>
<proteinExistence type="predicted"/>
<evidence type="ECO:0000313" key="4">
    <source>
        <dbReference type="Proteomes" id="UP000220102"/>
    </source>
</evidence>
<keyword evidence="4" id="KW-1185">Reference proteome</keyword>
<feature type="compositionally biased region" description="Basic and acidic residues" evidence="1">
    <location>
        <begin position="219"/>
        <end position="236"/>
    </location>
</feature>
<dbReference type="Proteomes" id="UP000220102">
    <property type="component" value="Unassembled WGS sequence"/>
</dbReference>
<feature type="compositionally biased region" description="Acidic residues" evidence="1">
    <location>
        <begin position="360"/>
        <end position="381"/>
    </location>
</feature>
<comment type="caution">
    <text evidence="3">The sequence shown here is derived from an EMBL/GenBank/DDBJ whole genome shotgun (WGS) entry which is preliminary data.</text>
</comment>
<keyword evidence="2" id="KW-0812">Transmembrane</keyword>
<reference evidence="3 4" key="1">
    <citation type="submission" date="2017-10" db="EMBL/GenBank/DDBJ databases">
        <title>Draft genome of Longibacter Salinarum.</title>
        <authorList>
            <person name="Goh K.M."/>
            <person name="Shamsir M.S."/>
            <person name="Lim S.W."/>
        </authorList>
    </citation>
    <scope>NUCLEOTIDE SEQUENCE [LARGE SCALE GENOMIC DNA]</scope>
    <source>
        <strain evidence="3 4">KCTC 52045</strain>
    </source>
</reference>
<dbReference type="RefSeq" id="WP_098074015.1">
    <property type="nucleotide sequence ID" value="NZ_PDEQ01000001.1"/>
</dbReference>
<sequence>MATGYSAYVINETRYPDLSACPWVERILVSALLFEYGVPDDDAPPEVLELTYDSDLLFPSLRTIEVHSSDIDDLFTSEERIAIFEDGRPLPPSVCDRVLGHLIVDYAIDTEKTDASTRFLLQSTLSSAEDIFFDRLQQAIEDGEVRLKSVRVDSFYGTHVLISDNASETPSIDVRTYPMEDLQGLIPNSPSTSTIDKERGRTSRTSDAVESSENASPDAVREQAARDIEQLEKTVDDDHDFGAGYDFRPDHPDDDGMGIDTPDEFEGRPDAEHEAVSMTSSSDYVFGPLRSIEEEIGSPTTYVFGPTRSLEEDLGGGVSKSWAKTLEEVAFKEDTSASYADTYDFNTQDKYDFTPPEYDITPEDGDDSDEMGEDVPEDEPDSWSTRPAVATDAEIDTEAVGAEVVGEVRTPRAHRRATTNEPLGLATLIQLIFVATILAGLLLLVLLY</sequence>
<dbReference type="AlphaFoldDB" id="A0A2A8D2F8"/>
<feature type="transmembrane region" description="Helical" evidence="2">
    <location>
        <begin position="423"/>
        <end position="447"/>
    </location>
</feature>
<feature type="region of interest" description="Disordered" evidence="1">
    <location>
        <begin position="181"/>
        <end position="263"/>
    </location>
</feature>
<organism evidence="3 4">
    <name type="scientific">Longibacter salinarum</name>
    <dbReference type="NCBI Taxonomy" id="1850348"/>
    <lineage>
        <taxon>Bacteria</taxon>
        <taxon>Pseudomonadati</taxon>
        <taxon>Rhodothermota</taxon>
        <taxon>Rhodothermia</taxon>
        <taxon>Rhodothermales</taxon>
        <taxon>Salisaetaceae</taxon>
        <taxon>Longibacter</taxon>
    </lineage>
</organism>
<protein>
    <submittedName>
        <fullName evidence="3">Uncharacterized protein</fullName>
    </submittedName>
</protein>
<keyword evidence="2" id="KW-0472">Membrane</keyword>
<feature type="region of interest" description="Disordered" evidence="1">
    <location>
        <begin position="348"/>
        <end position="388"/>
    </location>
</feature>
<evidence type="ECO:0000256" key="2">
    <source>
        <dbReference type="SAM" id="Phobius"/>
    </source>
</evidence>
<dbReference type="EMBL" id="PDEQ01000001">
    <property type="protein sequence ID" value="PEN15116.1"/>
    <property type="molecule type" value="Genomic_DNA"/>
</dbReference>
<name>A0A2A8D2F8_9BACT</name>
<accession>A0A2A8D2F8</accession>
<keyword evidence="2" id="KW-1133">Transmembrane helix</keyword>
<evidence type="ECO:0000256" key="1">
    <source>
        <dbReference type="SAM" id="MobiDB-lite"/>
    </source>
</evidence>
<feature type="compositionally biased region" description="Polar residues" evidence="1">
    <location>
        <begin position="203"/>
        <end position="215"/>
    </location>
</feature>